<dbReference type="STRING" id="659014.SAMN04487996_101345"/>
<dbReference type="EMBL" id="FNAN01000001">
    <property type="protein sequence ID" value="SDD57215.1"/>
    <property type="molecule type" value="Genomic_DNA"/>
</dbReference>
<dbReference type="InterPro" id="IPR015915">
    <property type="entry name" value="Kelch-typ_b-propeller"/>
</dbReference>
<dbReference type="Proteomes" id="UP000198748">
    <property type="component" value="Unassembled WGS sequence"/>
</dbReference>
<dbReference type="AlphaFoldDB" id="A0A1G6VWM8"/>
<evidence type="ECO:0000313" key="2">
    <source>
        <dbReference type="Proteomes" id="UP000198748"/>
    </source>
</evidence>
<dbReference type="GO" id="GO:0006355">
    <property type="term" value="P:regulation of DNA-templated transcription"/>
    <property type="evidence" value="ECO:0007669"/>
    <property type="project" value="TreeGrafter"/>
</dbReference>
<dbReference type="PANTHER" id="PTHR35807">
    <property type="entry name" value="TRANSCRIPTIONAL REGULATOR REDD-RELATED"/>
    <property type="match status" value="1"/>
</dbReference>
<sequence length="875" mass="97870">MSHFMPPEIAVNSARPVSPLNHPMKLPAFLLAFLFVISLTATANAQSHGLRFASYEVLQDHRTTLDLTPAKPICFSENLELAFDLSFIPKQKTYFGYIFRLIGDDKHNIDLIYDNGIAAANGRFRVITGDQLSAIAFNIPDQALLGGWNKFVVKLDAAARKLSISTGGKTYSHVLEAAPGGCYQVLFGANQHKSFQTTDVPPMNLANIGVSGDGKQAGFWPLDEHSGETAHNAKGKAAGLAKNPVWIEKLHETWQPRKRMVTSGFACSALDQRREIVYLIGEDSLHTYSVASQVTVSYPYQSGRLHLAKGNQAFVDTVTGNLYTYNADQQRIARFDFTTRKWDNNFIFPIPESSTEYWHSNKFYSAADSSLYIFGGYGHLTYKNKVHRYHLSTSQWRTVAADTGIFTPRYLAAGGFGPKGMYILGGYGSLTGQQILNPRNWNDLLLFDPRSGQWKKVYDTGADLPQLNFANSLVFPDGHLYALSFPKNRYNSELQLIRGSLDKPEFKPMATAIPYAFHDTHSFADLFYCPESKQLVAFTITRSEDDKQTVMHVYTLLTPVREAYAEVATAANEALPIWPFAVAGAGLLLGGTWLYLCRRKASPVIPKVEINVAENVAPAPAVLRKNAAPVVTYAKNSISLFGDLQLTDSNGNDITQAFTPLIKELFLVILLYTIRWKRGINSDKLRELLWSDKSAESARNNRSVNLTKLKAILAKMPHCQIVMNAGHWKLDFDENEVPVDYLDFMNITSSKTIDRPMLEALIGITNKGSFLSNMEFEWLDPFKSEISNIVVNTYLNFAGSIPVSDDPEFMIRLANNISYFDPANEEAMILKCKSFALLGKHSLAKSTFESFTREYSNIYGEEFRRELADILKSEV</sequence>
<name>A0A1G6VWM8_9BACT</name>
<dbReference type="GO" id="GO:0003677">
    <property type="term" value="F:DNA binding"/>
    <property type="evidence" value="ECO:0007669"/>
    <property type="project" value="TreeGrafter"/>
</dbReference>
<keyword evidence="2" id="KW-1185">Reference proteome</keyword>
<dbReference type="Pfam" id="PF24681">
    <property type="entry name" value="Kelch_KLHDC2_KLHL20_DRC7"/>
    <property type="match status" value="1"/>
</dbReference>
<dbReference type="Gene3D" id="2.120.10.80">
    <property type="entry name" value="Kelch-type beta propeller"/>
    <property type="match status" value="1"/>
</dbReference>
<reference evidence="2" key="1">
    <citation type="submission" date="2016-10" db="EMBL/GenBank/DDBJ databases">
        <authorList>
            <person name="Varghese N."/>
            <person name="Submissions S."/>
        </authorList>
    </citation>
    <scope>NUCLEOTIDE SEQUENCE [LARGE SCALE GENOMIC DNA]</scope>
    <source>
        <strain evidence="2">DSM 25329</strain>
    </source>
</reference>
<dbReference type="PANTHER" id="PTHR35807:SF1">
    <property type="entry name" value="TRANSCRIPTIONAL REGULATOR REDD"/>
    <property type="match status" value="1"/>
</dbReference>
<dbReference type="InterPro" id="IPR011043">
    <property type="entry name" value="Gal_Oxase/kelch_b-propeller"/>
</dbReference>
<dbReference type="SUPFAM" id="SSF50965">
    <property type="entry name" value="Galactose oxidase, central domain"/>
    <property type="match status" value="1"/>
</dbReference>
<dbReference type="OrthoDB" id="1110630at2"/>
<organism evidence="1 2">
    <name type="scientific">Dyadobacter soli</name>
    <dbReference type="NCBI Taxonomy" id="659014"/>
    <lineage>
        <taxon>Bacteria</taxon>
        <taxon>Pseudomonadati</taxon>
        <taxon>Bacteroidota</taxon>
        <taxon>Cytophagia</taxon>
        <taxon>Cytophagales</taxon>
        <taxon>Spirosomataceae</taxon>
        <taxon>Dyadobacter</taxon>
    </lineage>
</organism>
<proteinExistence type="predicted"/>
<gene>
    <name evidence="1" type="ORF">SAMN04487996_101345</name>
</gene>
<protein>
    <submittedName>
        <fullName evidence="1">Kelch motif-containing protein</fullName>
    </submittedName>
</protein>
<dbReference type="RefSeq" id="WP_090146066.1">
    <property type="nucleotide sequence ID" value="NZ_FNAN01000001.1"/>
</dbReference>
<dbReference type="InterPro" id="IPR051677">
    <property type="entry name" value="AfsR-DnrI-RedD_regulator"/>
</dbReference>
<accession>A0A1G6VWM8</accession>
<evidence type="ECO:0000313" key="1">
    <source>
        <dbReference type="EMBL" id="SDD57215.1"/>
    </source>
</evidence>